<evidence type="ECO:0000256" key="6">
    <source>
        <dbReference type="SAM" id="MobiDB-lite"/>
    </source>
</evidence>
<reference evidence="8" key="1">
    <citation type="journal article" date="2023" name="Genome Biol. Evol.">
        <title>First Whole Genome Sequence and Flow Cytometry Genome Size Data for the Lichen-Forming Fungus Ramalina farinacea (Ascomycota).</title>
        <authorList>
            <person name="Llewellyn T."/>
            <person name="Mian S."/>
            <person name="Hill R."/>
            <person name="Leitch I.J."/>
            <person name="Gaya E."/>
        </authorList>
    </citation>
    <scope>NUCLEOTIDE SEQUENCE</scope>
    <source>
        <strain evidence="8">LIQ254RAFAR</strain>
    </source>
</reference>
<dbReference type="AlphaFoldDB" id="A0AA43TS43"/>
<evidence type="ECO:0000256" key="4">
    <source>
        <dbReference type="ARBA" id="ARBA00022694"/>
    </source>
</evidence>
<feature type="region of interest" description="Disordered" evidence="6">
    <location>
        <begin position="224"/>
        <end position="304"/>
    </location>
</feature>
<keyword evidence="9" id="KW-1185">Reference proteome</keyword>
<evidence type="ECO:0000256" key="5">
    <source>
        <dbReference type="ARBA" id="ARBA00023235"/>
    </source>
</evidence>
<dbReference type="InterPro" id="IPR014780">
    <property type="entry name" value="tRNA_psdUridine_synth_TruB"/>
</dbReference>
<feature type="compositionally biased region" description="Basic and acidic residues" evidence="6">
    <location>
        <begin position="228"/>
        <end position="240"/>
    </location>
</feature>
<feature type="domain" description="Pseudouridine synthase II N-terminal" evidence="7">
    <location>
        <begin position="65"/>
        <end position="193"/>
    </location>
</feature>
<dbReference type="GO" id="GO:0005634">
    <property type="term" value="C:nucleus"/>
    <property type="evidence" value="ECO:0007669"/>
    <property type="project" value="TreeGrafter"/>
</dbReference>
<dbReference type="Proteomes" id="UP001161017">
    <property type="component" value="Unassembled WGS sequence"/>
</dbReference>
<evidence type="ECO:0000256" key="3">
    <source>
        <dbReference type="ARBA" id="ARBA00012787"/>
    </source>
</evidence>
<evidence type="ECO:0000256" key="2">
    <source>
        <dbReference type="ARBA" id="ARBA00008999"/>
    </source>
</evidence>
<protein>
    <recommendedName>
        <fullName evidence="3">tRNA pseudouridine(55) synthase</fullName>
        <ecNumber evidence="3">5.4.99.25</ecNumber>
    </recommendedName>
</protein>
<dbReference type="PANTHER" id="PTHR13767:SF2">
    <property type="entry name" value="PSEUDOURIDYLATE SYNTHASE TRUB1"/>
    <property type="match status" value="1"/>
</dbReference>
<evidence type="ECO:0000259" key="7">
    <source>
        <dbReference type="Pfam" id="PF01509"/>
    </source>
</evidence>
<evidence type="ECO:0000256" key="1">
    <source>
        <dbReference type="ARBA" id="ARBA00001166"/>
    </source>
</evidence>
<comment type="caution">
    <text evidence="8">The sequence shown here is derived from an EMBL/GenBank/DDBJ whole genome shotgun (WGS) entry which is preliminary data.</text>
</comment>
<keyword evidence="4" id="KW-0819">tRNA processing</keyword>
<comment type="similarity">
    <text evidence="2">Belongs to the pseudouridine synthase TruB family.</text>
</comment>
<accession>A0AA43TS43</accession>
<name>A0AA43TS43_9LECA</name>
<dbReference type="GO" id="GO:1990481">
    <property type="term" value="P:mRNA pseudouridine synthesis"/>
    <property type="evidence" value="ECO:0007669"/>
    <property type="project" value="TreeGrafter"/>
</dbReference>
<dbReference type="InterPro" id="IPR002501">
    <property type="entry name" value="PsdUridine_synth_N"/>
</dbReference>
<proteinExistence type="inferred from homology"/>
<sequence length="389" mass="43525">MSKIVEGLFAINKPPSISSAQAIRDLQRVFNTSALFAPWIEAERARRDVESQRQRKRRRDKRIQVKIGHGGTLDPMATGVLIMGVGKGTKRLQNFLECTKTYEATVLFGAATDSYDTKGKLLRRAPCEHVTRAKVEEALKRFRGKIMQRPPIYSALRMDGKRLYEYAREGKEVPREIEERPVEVKELEVLEWLNAGAHEYSLPEEEAEIEAIYLAEKVLHLGDSPDVPGKEEMGASDREIQPSPRAKRKRSLDDVEDEVVTNKRPTLSQEATDPSTLMSGALPANGNEESPESHPLKSSPEVKAKDPSFVPAVRLRMNVTSGFYVRSLAHDLGEAVGSLACMCALVRTRQGDYDLGKNVLEYGDIEKDESVWSPRVEALIEASQHSIES</sequence>
<dbReference type="EC" id="5.4.99.25" evidence="3"/>
<feature type="compositionally biased region" description="Polar residues" evidence="6">
    <location>
        <begin position="263"/>
        <end position="278"/>
    </location>
</feature>
<evidence type="ECO:0000313" key="8">
    <source>
        <dbReference type="EMBL" id="MDI1489421.1"/>
    </source>
</evidence>
<organism evidence="8 9">
    <name type="scientific">Ramalina farinacea</name>
    <dbReference type="NCBI Taxonomy" id="258253"/>
    <lineage>
        <taxon>Eukaryota</taxon>
        <taxon>Fungi</taxon>
        <taxon>Dikarya</taxon>
        <taxon>Ascomycota</taxon>
        <taxon>Pezizomycotina</taxon>
        <taxon>Lecanoromycetes</taxon>
        <taxon>OSLEUM clade</taxon>
        <taxon>Lecanoromycetidae</taxon>
        <taxon>Lecanorales</taxon>
        <taxon>Lecanorineae</taxon>
        <taxon>Ramalinaceae</taxon>
        <taxon>Ramalina</taxon>
    </lineage>
</organism>
<keyword evidence="5 8" id="KW-0413">Isomerase</keyword>
<dbReference type="PANTHER" id="PTHR13767">
    <property type="entry name" value="TRNA-PSEUDOURIDINE SYNTHASE"/>
    <property type="match status" value="1"/>
</dbReference>
<dbReference type="EMBL" id="JAPUFD010000009">
    <property type="protein sequence ID" value="MDI1489421.1"/>
    <property type="molecule type" value="Genomic_DNA"/>
</dbReference>
<dbReference type="GO" id="GO:0006400">
    <property type="term" value="P:tRNA modification"/>
    <property type="evidence" value="ECO:0007669"/>
    <property type="project" value="TreeGrafter"/>
</dbReference>
<dbReference type="Pfam" id="PF01509">
    <property type="entry name" value="TruB_N"/>
    <property type="match status" value="1"/>
</dbReference>
<gene>
    <name evidence="8" type="primary">PUS4</name>
    <name evidence="8" type="ORF">OHK93_008699</name>
</gene>
<evidence type="ECO:0000313" key="9">
    <source>
        <dbReference type="Proteomes" id="UP001161017"/>
    </source>
</evidence>
<dbReference type="GO" id="GO:0160148">
    <property type="term" value="F:tRNA pseudouridine(55) synthase activity"/>
    <property type="evidence" value="ECO:0007669"/>
    <property type="project" value="UniProtKB-EC"/>
</dbReference>
<dbReference type="Gene3D" id="3.30.2350.10">
    <property type="entry name" value="Pseudouridine synthase"/>
    <property type="match status" value="1"/>
</dbReference>
<dbReference type="HAMAP" id="MF_01080">
    <property type="entry name" value="TruB_bact"/>
    <property type="match status" value="1"/>
</dbReference>
<feature type="compositionally biased region" description="Basic and acidic residues" evidence="6">
    <location>
        <begin position="291"/>
        <end position="304"/>
    </location>
</feature>
<dbReference type="FunFam" id="3.30.2350.10:FF:000014">
    <property type="entry name" value="PUS4p Pseudouridine synthase"/>
    <property type="match status" value="1"/>
</dbReference>
<dbReference type="SUPFAM" id="SSF55120">
    <property type="entry name" value="Pseudouridine synthase"/>
    <property type="match status" value="1"/>
</dbReference>
<comment type="catalytic activity">
    <reaction evidence="1">
        <text>a uridine in mRNA = a pseudouridine in mRNA</text>
        <dbReference type="Rhea" id="RHEA:56644"/>
        <dbReference type="Rhea" id="RHEA-COMP:14658"/>
        <dbReference type="Rhea" id="RHEA-COMP:14659"/>
        <dbReference type="ChEBI" id="CHEBI:65314"/>
        <dbReference type="ChEBI" id="CHEBI:65315"/>
    </reaction>
</comment>
<dbReference type="InterPro" id="IPR020103">
    <property type="entry name" value="PsdUridine_synth_cat_dom_sf"/>
</dbReference>
<dbReference type="GO" id="GO:0003723">
    <property type="term" value="F:RNA binding"/>
    <property type="evidence" value="ECO:0007669"/>
    <property type="project" value="InterPro"/>
</dbReference>